<dbReference type="PANTHER" id="PTHR19346">
    <property type="entry name" value="SUGAR PHOSPHATE TRANSPORTER DOMAIN-CONTAINING PROTEIN"/>
    <property type="match status" value="1"/>
</dbReference>
<feature type="transmembrane region" description="Helical" evidence="1">
    <location>
        <begin position="49"/>
        <end position="70"/>
    </location>
</feature>
<keyword evidence="1" id="KW-0472">Membrane</keyword>
<feature type="transmembrane region" description="Helical" evidence="1">
    <location>
        <begin position="361"/>
        <end position="381"/>
    </location>
</feature>
<dbReference type="InterPro" id="IPR037185">
    <property type="entry name" value="EmrE-like"/>
</dbReference>
<keyword evidence="1" id="KW-1133">Transmembrane helix</keyword>
<keyword evidence="1" id="KW-0812">Transmembrane</keyword>
<proteinExistence type="predicted"/>
<evidence type="ECO:0000313" key="2">
    <source>
        <dbReference type="EMBL" id="KZP31378.1"/>
    </source>
</evidence>
<feature type="transmembrane region" description="Helical" evidence="1">
    <location>
        <begin position="12"/>
        <end position="29"/>
    </location>
</feature>
<name>A0A166U6W8_9AGAM</name>
<sequence>MLVNDGASAKLSHAAAMSLFIVSLVSFVVETQLTKYTQTSLGFRQPYMIFYVVHSSVAIIFPLHFLYLIVIEKHSPRGLIDGLRTAITAHMASSQLPARSSPFPTRPFILLSVILTVTFALPGLLWFISITLAPVSDVTAIWNTNAFWAYILTVKVYNLKWEPRKLMAVLIATTGVMIVVYGGHTNASSDSTPLVPTAGSPITGDILTLTASVIFGAYQVMYHKHVALRTSPKSALDDSYDPIPDEDTVGEDLTVIDRMVPPSPGLHANLLTSLIGFFTCILLWIPIPLLDYFNIEPFSLPTNAHTYFTIAGIAFAGVLFNAGFMILLGVWGPVITSVGNLLTIVLVLISDLMLRGSMDTITVWSLVGSGAIVSAFGVLAYDMLQSDE</sequence>
<feature type="transmembrane region" description="Helical" evidence="1">
    <location>
        <begin position="108"/>
        <end position="128"/>
    </location>
</feature>
<evidence type="ECO:0000256" key="1">
    <source>
        <dbReference type="SAM" id="Phobius"/>
    </source>
</evidence>
<dbReference type="PANTHER" id="PTHR19346:SF4">
    <property type="entry name" value="SUGAR PHOSPHATE TRANSPORTER DOMAIN-CONTAINING PROTEIN"/>
    <property type="match status" value="1"/>
</dbReference>
<feature type="transmembrane region" description="Helical" evidence="1">
    <location>
        <begin position="338"/>
        <end position="355"/>
    </location>
</feature>
<dbReference type="OrthoDB" id="10062838at2759"/>
<keyword evidence="3" id="KW-1185">Reference proteome</keyword>
<feature type="transmembrane region" description="Helical" evidence="1">
    <location>
        <begin position="166"/>
        <end position="182"/>
    </location>
</feature>
<dbReference type="STRING" id="436010.A0A166U6W8"/>
<accession>A0A166U6W8</accession>
<dbReference type="Proteomes" id="UP000076532">
    <property type="component" value="Unassembled WGS sequence"/>
</dbReference>
<feature type="transmembrane region" description="Helical" evidence="1">
    <location>
        <begin position="268"/>
        <end position="287"/>
    </location>
</feature>
<reference evidence="2 3" key="1">
    <citation type="journal article" date="2016" name="Mol. Biol. Evol.">
        <title>Comparative Genomics of Early-Diverging Mushroom-Forming Fungi Provides Insights into the Origins of Lignocellulose Decay Capabilities.</title>
        <authorList>
            <person name="Nagy L.G."/>
            <person name="Riley R."/>
            <person name="Tritt A."/>
            <person name="Adam C."/>
            <person name="Daum C."/>
            <person name="Floudas D."/>
            <person name="Sun H."/>
            <person name="Yadav J.S."/>
            <person name="Pangilinan J."/>
            <person name="Larsson K.H."/>
            <person name="Matsuura K."/>
            <person name="Barry K."/>
            <person name="Labutti K."/>
            <person name="Kuo R."/>
            <person name="Ohm R.A."/>
            <person name="Bhattacharya S.S."/>
            <person name="Shirouzu T."/>
            <person name="Yoshinaga Y."/>
            <person name="Martin F.M."/>
            <person name="Grigoriev I.V."/>
            <person name="Hibbett D.S."/>
        </authorList>
    </citation>
    <scope>NUCLEOTIDE SEQUENCE [LARGE SCALE GENOMIC DNA]</scope>
    <source>
        <strain evidence="2 3">CBS 109695</strain>
    </source>
</reference>
<dbReference type="SUPFAM" id="SSF103481">
    <property type="entry name" value="Multidrug resistance efflux transporter EmrE"/>
    <property type="match status" value="1"/>
</dbReference>
<dbReference type="InterPro" id="IPR026505">
    <property type="entry name" value="Solute_c_fam_35_mem_F3/F4"/>
</dbReference>
<evidence type="ECO:0008006" key="4">
    <source>
        <dbReference type="Google" id="ProtNLM"/>
    </source>
</evidence>
<dbReference type="EMBL" id="KV417490">
    <property type="protein sequence ID" value="KZP31378.1"/>
    <property type="molecule type" value="Genomic_DNA"/>
</dbReference>
<organism evidence="2 3">
    <name type="scientific">Athelia psychrophila</name>
    <dbReference type="NCBI Taxonomy" id="1759441"/>
    <lineage>
        <taxon>Eukaryota</taxon>
        <taxon>Fungi</taxon>
        <taxon>Dikarya</taxon>
        <taxon>Basidiomycota</taxon>
        <taxon>Agaricomycotina</taxon>
        <taxon>Agaricomycetes</taxon>
        <taxon>Agaricomycetidae</taxon>
        <taxon>Atheliales</taxon>
        <taxon>Atheliaceae</taxon>
        <taxon>Athelia</taxon>
    </lineage>
</organism>
<feature type="transmembrane region" description="Helical" evidence="1">
    <location>
        <begin position="307"/>
        <end position="331"/>
    </location>
</feature>
<gene>
    <name evidence="2" type="ORF">FIBSPDRAFT_1037818</name>
</gene>
<feature type="transmembrane region" description="Helical" evidence="1">
    <location>
        <begin position="140"/>
        <end position="159"/>
    </location>
</feature>
<evidence type="ECO:0000313" key="3">
    <source>
        <dbReference type="Proteomes" id="UP000076532"/>
    </source>
</evidence>
<protein>
    <recommendedName>
        <fullName evidence="4">EamA domain-containing protein</fullName>
    </recommendedName>
</protein>
<feature type="transmembrane region" description="Helical" evidence="1">
    <location>
        <begin position="202"/>
        <end position="221"/>
    </location>
</feature>
<dbReference type="AlphaFoldDB" id="A0A166U6W8"/>